<accession>A0A8H2WLQ1</accession>
<protein>
    <submittedName>
        <fullName evidence="1">Uncharacterized protein</fullName>
    </submittedName>
</protein>
<dbReference type="EMBL" id="CAJMWV010000404">
    <property type="protein sequence ID" value="CAE6393759.1"/>
    <property type="molecule type" value="Genomic_DNA"/>
</dbReference>
<proteinExistence type="predicted"/>
<dbReference type="AlphaFoldDB" id="A0A8H2WLQ1"/>
<evidence type="ECO:0000313" key="2">
    <source>
        <dbReference type="Proteomes" id="UP000663831"/>
    </source>
</evidence>
<dbReference type="OrthoDB" id="3140215at2759"/>
<organism evidence="1 2">
    <name type="scientific">Rhizoctonia solani</name>
    <dbReference type="NCBI Taxonomy" id="456999"/>
    <lineage>
        <taxon>Eukaryota</taxon>
        <taxon>Fungi</taxon>
        <taxon>Dikarya</taxon>
        <taxon>Basidiomycota</taxon>
        <taxon>Agaricomycotina</taxon>
        <taxon>Agaricomycetes</taxon>
        <taxon>Cantharellales</taxon>
        <taxon>Ceratobasidiaceae</taxon>
        <taxon>Rhizoctonia</taxon>
    </lineage>
</organism>
<dbReference type="Proteomes" id="UP000663831">
    <property type="component" value="Unassembled WGS sequence"/>
</dbReference>
<gene>
    <name evidence="1" type="ORF">RDB_LOCUS10134</name>
</gene>
<comment type="caution">
    <text evidence="1">The sequence shown here is derived from an EMBL/GenBank/DDBJ whole genome shotgun (WGS) entry which is preliminary data.</text>
</comment>
<sequence>MQIRVVGGYVLTHEQAAAAAHKLGLPLREGFDIPFNCRRDINEWIRVNAPHLWYNRVQPIIVDKRILGGKCSALIFPVVGDDKKVAQDFCYSETEGTPANFREQARAAGLPDEFFVNFLTIHKPGMRVYTLPGCSRRINLPTH</sequence>
<evidence type="ECO:0000313" key="1">
    <source>
        <dbReference type="EMBL" id="CAE6393759.1"/>
    </source>
</evidence>
<reference evidence="1" key="1">
    <citation type="submission" date="2021-01" db="EMBL/GenBank/DDBJ databases">
        <authorList>
            <person name="Kaushik A."/>
        </authorList>
    </citation>
    <scope>NUCLEOTIDE SEQUENCE</scope>
    <source>
        <strain evidence="1">AG3-1AP</strain>
    </source>
</reference>
<name>A0A8H2WLQ1_9AGAM</name>